<dbReference type="InParanoid" id="A0A061G6T9"/>
<keyword evidence="4" id="KW-1185">Reference proteome</keyword>
<dbReference type="HOGENOM" id="CLU_1910444_0_0_1"/>
<accession>A0A061G6T9</accession>
<organism evidence="3 4">
    <name type="scientific">Theobroma cacao</name>
    <name type="common">Cacao</name>
    <name type="synonym">Cocoa</name>
    <dbReference type="NCBI Taxonomy" id="3641"/>
    <lineage>
        <taxon>Eukaryota</taxon>
        <taxon>Viridiplantae</taxon>
        <taxon>Streptophyta</taxon>
        <taxon>Embryophyta</taxon>
        <taxon>Tracheophyta</taxon>
        <taxon>Spermatophyta</taxon>
        <taxon>Magnoliopsida</taxon>
        <taxon>eudicotyledons</taxon>
        <taxon>Gunneridae</taxon>
        <taxon>Pentapetalae</taxon>
        <taxon>rosids</taxon>
        <taxon>malvids</taxon>
        <taxon>Malvales</taxon>
        <taxon>Malvaceae</taxon>
        <taxon>Byttnerioideae</taxon>
        <taxon>Theobroma</taxon>
    </lineage>
</organism>
<dbReference type="EMBL" id="CM001884">
    <property type="protein sequence ID" value="EOY25580.1"/>
    <property type="molecule type" value="Genomic_DNA"/>
</dbReference>
<evidence type="ECO:0000256" key="2">
    <source>
        <dbReference type="SAM" id="SignalP"/>
    </source>
</evidence>
<feature type="region of interest" description="Disordered" evidence="1">
    <location>
        <begin position="113"/>
        <end position="133"/>
    </location>
</feature>
<evidence type="ECO:0000256" key="1">
    <source>
        <dbReference type="SAM" id="MobiDB-lite"/>
    </source>
</evidence>
<name>A0A061G6T9_THECC</name>
<evidence type="ECO:0000313" key="4">
    <source>
        <dbReference type="Proteomes" id="UP000026915"/>
    </source>
</evidence>
<gene>
    <name evidence="3" type="ORF">TCM_026966</name>
</gene>
<dbReference type="OMA" id="FIPTMPS"/>
<sequence>MAFSLNLLHFHIIFSLFLLCSASRPLPKHEKPLTVQFGADSVPSELSSKPNFATPGDDDSVLPTFPFFQDSSALPPPASLDTNYAPTFPFPSLPSLPQLPPFPFILTLPLSSPVTPSPPSTLLAPPSEVPDNP</sequence>
<dbReference type="Proteomes" id="UP000026915">
    <property type="component" value="Chromosome 6"/>
</dbReference>
<proteinExistence type="predicted"/>
<dbReference type="AlphaFoldDB" id="A0A061G6T9"/>
<evidence type="ECO:0000313" key="3">
    <source>
        <dbReference type="EMBL" id="EOY25580.1"/>
    </source>
</evidence>
<feature type="compositionally biased region" description="Low complexity" evidence="1">
    <location>
        <begin position="113"/>
        <end position="126"/>
    </location>
</feature>
<keyword evidence="2" id="KW-0732">Signal</keyword>
<evidence type="ECO:0008006" key="5">
    <source>
        <dbReference type="Google" id="ProtNLM"/>
    </source>
</evidence>
<protein>
    <recommendedName>
        <fullName evidence="5">Hydroxyproline-rich glycoprotein family protein</fullName>
    </recommendedName>
</protein>
<feature type="chain" id="PRO_5001603238" description="Hydroxyproline-rich glycoprotein family protein" evidence="2">
    <location>
        <begin position="23"/>
        <end position="133"/>
    </location>
</feature>
<feature type="signal peptide" evidence="2">
    <location>
        <begin position="1"/>
        <end position="22"/>
    </location>
</feature>
<dbReference type="Gramene" id="EOY25580">
    <property type="protein sequence ID" value="EOY25580"/>
    <property type="gene ID" value="TCM_026966"/>
</dbReference>
<reference evidence="3 4" key="1">
    <citation type="journal article" date="2013" name="Genome Biol.">
        <title>The genome sequence of the most widely cultivated cacao type and its use to identify candidate genes regulating pod color.</title>
        <authorList>
            <person name="Motamayor J.C."/>
            <person name="Mockaitis K."/>
            <person name="Schmutz J."/>
            <person name="Haiminen N."/>
            <person name="Iii D.L."/>
            <person name="Cornejo O."/>
            <person name="Findley S.D."/>
            <person name="Zheng P."/>
            <person name="Utro F."/>
            <person name="Royaert S."/>
            <person name="Saski C."/>
            <person name="Jenkins J."/>
            <person name="Podicheti R."/>
            <person name="Zhao M."/>
            <person name="Scheffler B.E."/>
            <person name="Stack J.C."/>
            <person name="Feltus F.A."/>
            <person name="Mustiga G.M."/>
            <person name="Amores F."/>
            <person name="Phillips W."/>
            <person name="Marelli J.P."/>
            <person name="May G.D."/>
            <person name="Shapiro H."/>
            <person name="Ma J."/>
            <person name="Bustamante C.D."/>
            <person name="Schnell R.J."/>
            <person name="Main D."/>
            <person name="Gilbert D."/>
            <person name="Parida L."/>
            <person name="Kuhn D.N."/>
        </authorList>
    </citation>
    <scope>NUCLEOTIDE SEQUENCE [LARGE SCALE GENOMIC DNA]</scope>
    <source>
        <strain evidence="4">cv. Matina 1-6</strain>
    </source>
</reference>